<reference evidence="1 2" key="1">
    <citation type="submission" date="2017-08" db="EMBL/GenBank/DDBJ databases">
        <title>Complete Genome Sequence of Bacillus kochii Oregon-R-modENCODE STRAIN BDGP4, isolated from Drosophila melanogaster gut.</title>
        <authorList>
            <person name="Wan K.H."/>
            <person name="Yu C."/>
            <person name="Park S."/>
            <person name="Hammonds A.S."/>
            <person name="Booth B.W."/>
            <person name="Celniker S.E."/>
        </authorList>
    </citation>
    <scope>NUCLEOTIDE SEQUENCE [LARGE SCALE GENOMIC DNA]</scope>
    <source>
        <strain evidence="1 2">BDGP4</strain>
    </source>
</reference>
<proteinExistence type="predicted"/>
<dbReference type="InterPro" id="IPR014975">
    <property type="entry name" value="DUF1836"/>
</dbReference>
<protein>
    <recommendedName>
        <fullName evidence="3">DUF1836 domain-containing protein</fullName>
    </recommendedName>
</protein>
<keyword evidence="2" id="KW-1185">Reference proteome</keyword>
<dbReference type="Proteomes" id="UP000215137">
    <property type="component" value="Chromosome"/>
</dbReference>
<gene>
    <name evidence="1" type="ORF">CKF48_20690</name>
</gene>
<dbReference type="AlphaFoldDB" id="A0A248TMZ9"/>
<accession>A0A248TMZ9</accession>
<organism evidence="1 2">
    <name type="scientific">Cytobacillus kochii</name>
    <dbReference type="NCBI Taxonomy" id="859143"/>
    <lineage>
        <taxon>Bacteria</taxon>
        <taxon>Bacillati</taxon>
        <taxon>Bacillota</taxon>
        <taxon>Bacilli</taxon>
        <taxon>Bacillales</taxon>
        <taxon>Bacillaceae</taxon>
        <taxon>Cytobacillus</taxon>
    </lineage>
</organism>
<dbReference type="Pfam" id="PF08876">
    <property type="entry name" value="DUF1836"/>
    <property type="match status" value="1"/>
</dbReference>
<dbReference type="KEGG" id="bko:CKF48_20690"/>
<name>A0A248TMZ9_9BACI</name>
<dbReference type="PANTHER" id="PTHR40056">
    <property type="entry name" value="HYPOTHETICAL CYTOSOLIC PROTEIN"/>
    <property type="match status" value="1"/>
</dbReference>
<evidence type="ECO:0008006" key="3">
    <source>
        <dbReference type="Google" id="ProtNLM"/>
    </source>
</evidence>
<evidence type="ECO:0000313" key="1">
    <source>
        <dbReference type="EMBL" id="ASV69515.1"/>
    </source>
</evidence>
<sequence length="190" mass="22654">MMEKQEKIRQGKPIRMEDIPSIALYMDQVIQLFEQNYHSYKRNEDEKILTKTMINNYAKGKLLPPIKNKRYSKEHILTMSLIYQLKGILSIQDIKTTLESLNEEVQKEGVNIEDVYDMYVDMINENEEQFNENVDWMEKSIAQNYNEKIPQPNNEMKEVLMINSLVHMSNLYRRLAEAKIDSLSREEDRK</sequence>
<dbReference type="OrthoDB" id="3191472at2"/>
<dbReference type="EMBL" id="CP022983">
    <property type="protein sequence ID" value="ASV69515.1"/>
    <property type="molecule type" value="Genomic_DNA"/>
</dbReference>
<dbReference type="Gene3D" id="1.10.1660.10">
    <property type="match status" value="1"/>
</dbReference>
<dbReference type="PANTHER" id="PTHR40056:SF1">
    <property type="entry name" value="DUF1836 DOMAIN-CONTAINING PROTEIN"/>
    <property type="match status" value="1"/>
</dbReference>
<evidence type="ECO:0000313" key="2">
    <source>
        <dbReference type="Proteomes" id="UP000215137"/>
    </source>
</evidence>